<gene>
    <name evidence="1" type="ORF">GQ55_1G426000</name>
</gene>
<accession>A0A2T7FDE2</accession>
<dbReference type="AlphaFoldDB" id="A0A2T7FDE2"/>
<protein>
    <submittedName>
        <fullName evidence="1">Uncharacterized protein</fullName>
    </submittedName>
</protein>
<name>A0A2T7FDE2_9POAL</name>
<keyword evidence="2" id="KW-1185">Reference proteome</keyword>
<dbReference type="EMBL" id="CM009749">
    <property type="protein sequence ID" value="PUZ78095.1"/>
    <property type="molecule type" value="Genomic_DNA"/>
</dbReference>
<proteinExistence type="predicted"/>
<reference evidence="1 2" key="1">
    <citation type="submission" date="2018-04" db="EMBL/GenBank/DDBJ databases">
        <title>WGS assembly of Panicum hallii var. hallii HAL2.</title>
        <authorList>
            <person name="Lovell J."/>
            <person name="Jenkins J."/>
            <person name="Lowry D."/>
            <person name="Mamidi S."/>
            <person name="Sreedasyam A."/>
            <person name="Weng X."/>
            <person name="Barry K."/>
            <person name="Bonette J."/>
            <person name="Campitelli B."/>
            <person name="Daum C."/>
            <person name="Gordon S."/>
            <person name="Gould B."/>
            <person name="Lipzen A."/>
            <person name="MacQueen A."/>
            <person name="Palacio-Mejia J."/>
            <person name="Plott C."/>
            <person name="Shakirov E."/>
            <person name="Shu S."/>
            <person name="Yoshinaga Y."/>
            <person name="Zane M."/>
            <person name="Rokhsar D."/>
            <person name="Grimwood J."/>
            <person name="Schmutz J."/>
            <person name="Juenger T."/>
        </authorList>
    </citation>
    <scope>NUCLEOTIDE SEQUENCE [LARGE SCALE GENOMIC DNA]</scope>
    <source>
        <strain evidence="2">cv. HAL2</strain>
    </source>
</reference>
<sequence>MSMKARSIGTWDCCYYKLSEQPLPPMLTRLADLFLLRFEPDPHLNGGPGPV</sequence>
<evidence type="ECO:0000313" key="1">
    <source>
        <dbReference type="EMBL" id="PUZ78095.1"/>
    </source>
</evidence>
<dbReference type="Gramene" id="PUZ78095">
    <property type="protein sequence ID" value="PUZ78095"/>
    <property type="gene ID" value="GQ55_1G426000"/>
</dbReference>
<evidence type="ECO:0000313" key="2">
    <source>
        <dbReference type="Proteomes" id="UP000244336"/>
    </source>
</evidence>
<dbReference type="Proteomes" id="UP000244336">
    <property type="component" value="Chromosome 1"/>
</dbReference>
<organism evidence="1 2">
    <name type="scientific">Panicum hallii var. hallii</name>
    <dbReference type="NCBI Taxonomy" id="1504633"/>
    <lineage>
        <taxon>Eukaryota</taxon>
        <taxon>Viridiplantae</taxon>
        <taxon>Streptophyta</taxon>
        <taxon>Embryophyta</taxon>
        <taxon>Tracheophyta</taxon>
        <taxon>Spermatophyta</taxon>
        <taxon>Magnoliopsida</taxon>
        <taxon>Liliopsida</taxon>
        <taxon>Poales</taxon>
        <taxon>Poaceae</taxon>
        <taxon>PACMAD clade</taxon>
        <taxon>Panicoideae</taxon>
        <taxon>Panicodae</taxon>
        <taxon>Paniceae</taxon>
        <taxon>Panicinae</taxon>
        <taxon>Panicum</taxon>
        <taxon>Panicum sect. Panicum</taxon>
    </lineage>
</organism>